<comment type="caution">
    <text evidence="3">Lacks conserved residue(s) required for the propagation of feature annotation.</text>
</comment>
<dbReference type="EC" id="3.4.24.-" evidence="4"/>
<reference evidence="7" key="2">
    <citation type="submission" date="2022-06" db="UniProtKB">
        <authorList>
            <consortium name="EnsemblMetazoa"/>
        </authorList>
    </citation>
    <scope>IDENTIFICATION</scope>
    <source>
        <strain evidence="7">DF5081</strain>
    </source>
</reference>
<keyword evidence="2" id="KW-1015">Disulfide bond</keyword>
<feature type="chain" id="PRO_5035962960" description="Metalloendopeptidase" evidence="4">
    <location>
        <begin position="24"/>
        <end position="357"/>
    </location>
</feature>
<feature type="binding site" evidence="3">
    <location>
        <position position="173"/>
    </location>
    <ligand>
        <name>Zn(2+)</name>
        <dbReference type="ChEBI" id="CHEBI:29105"/>
        <note>catalytic</note>
    </ligand>
</feature>
<keyword evidence="8" id="KW-1185">Reference proteome</keyword>
<dbReference type="PANTHER" id="PTHR10127">
    <property type="entry name" value="DISCOIDIN, CUB, EGF, LAMININ , AND ZINC METALLOPROTEASE DOMAIN CONTAINING"/>
    <property type="match status" value="1"/>
</dbReference>
<keyword evidence="1 4" id="KW-0732">Signal</keyword>
<dbReference type="Pfam" id="PF01400">
    <property type="entry name" value="Astacin"/>
    <property type="match status" value="1"/>
</dbReference>
<evidence type="ECO:0000256" key="2">
    <source>
        <dbReference type="ARBA" id="ARBA00023157"/>
    </source>
</evidence>
<evidence type="ECO:0000259" key="6">
    <source>
        <dbReference type="PROSITE" id="PS51864"/>
    </source>
</evidence>
<feature type="binding site" evidence="3">
    <location>
        <position position="167"/>
    </location>
    <ligand>
        <name>Zn(2+)</name>
        <dbReference type="ChEBI" id="CHEBI:29105"/>
        <note>catalytic</note>
    </ligand>
</feature>
<evidence type="ECO:0000256" key="3">
    <source>
        <dbReference type="PROSITE-ProRule" id="PRU01211"/>
    </source>
</evidence>
<dbReference type="Gene3D" id="3.40.390.10">
    <property type="entry name" value="Collagenase (Catalytic Domain)"/>
    <property type="match status" value="1"/>
</dbReference>
<dbReference type="PROSITE" id="PS51864">
    <property type="entry name" value="ASTACIN"/>
    <property type="match status" value="1"/>
</dbReference>
<dbReference type="EnsemblMetazoa" id="CJA09822.1">
    <property type="protein sequence ID" value="CJA09822.1"/>
    <property type="gene ID" value="WBGene00129026"/>
</dbReference>
<evidence type="ECO:0000313" key="8">
    <source>
        <dbReference type="Proteomes" id="UP000005237"/>
    </source>
</evidence>
<evidence type="ECO:0000313" key="7">
    <source>
        <dbReference type="EnsemblMetazoa" id="CJA09822.1"/>
    </source>
</evidence>
<dbReference type="GO" id="GO:0004222">
    <property type="term" value="F:metalloendopeptidase activity"/>
    <property type="evidence" value="ECO:0007669"/>
    <property type="project" value="UniProtKB-UniRule"/>
</dbReference>
<dbReference type="PRINTS" id="PR00480">
    <property type="entry name" value="ASTACIN"/>
</dbReference>
<dbReference type="PANTHER" id="PTHR10127:SF880">
    <property type="entry name" value="ZINC METALLOPROTEINASE NAS-5"/>
    <property type="match status" value="1"/>
</dbReference>
<dbReference type="GO" id="GO:0008270">
    <property type="term" value="F:zinc ion binding"/>
    <property type="evidence" value="ECO:0007669"/>
    <property type="project" value="UniProtKB-UniRule"/>
</dbReference>
<keyword evidence="3 4" id="KW-0479">Metal-binding</keyword>
<name>A0A8R1DRX0_CAEJA</name>
<dbReference type="OMA" id="QGCYASI"/>
<protein>
    <recommendedName>
        <fullName evidence="4">Metalloendopeptidase</fullName>
        <ecNumber evidence="4">3.4.24.-</ecNumber>
    </recommendedName>
</protein>
<dbReference type="InterPro" id="IPR006026">
    <property type="entry name" value="Peptidase_Metallo"/>
</dbReference>
<evidence type="ECO:0000256" key="1">
    <source>
        <dbReference type="ARBA" id="ARBA00022729"/>
    </source>
</evidence>
<dbReference type="SMART" id="SM00235">
    <property type="entry name" value="ZnMc"/>
    <property type="match status" value="1"/>
</dbReference>
<evidence type="ECO:0000256" key="4">
    <source>
        <dbReference type="RuleBase" id="RU361183"/>
    </source>
</evidence>
<dbReference type="PROSITE" id="PS50900">
    <property type="entry name" value="PLAC"/>
    <property type="match status" value="1"/>
</dbReference>
<keyword evidence="3 4" id="KW-0862">Zinc</keyword>
<keyword evidence="3 4" id="KW-0645">Protease</keyword>
<dbReference type="Proteomes" id="UP000005237">
    <property type="component" value="Unassembled WGS sequence"/>
</dbReference>
<proteinExistence type="predicted"/>
<feature type="signal peptide" evidence="4">
    <location>
        <begin position="1"/>
        <end position="23"/>
    </location>
</feature>
<reference evidence="8" key="1">
    <citation type="submission" date="2010-08" db="EMBL/GenBank/DDBJ databases">
        <authorList>
            <consortium name="Caenorhabditis japonica Sequencing Consortium"/>
            <person name="Wilson R.K."/>
        </authorList>
    </citation>
    <scope>NUCLEOTIDE SEQUENCE [LARGE SCALE GENOMIC DNA]</scope>
    <source>
        <strain evidence="8">DF5081</strain>
    </source>
</reference>
<dbReference type="InterPro" id="IPR034035">
    <property type="entry name" value="Astacin-like_dom"/>
</dbReference>
<sequence length="357" mass="40741">MASQQQLLLLTAIWLVGIVENRGRRINIYGAENGHSDIVQLRTHHKGRQTYASRPRMRNALLSNSPLKWSKMQDADGNYLIPFVISGAYDTLERQIIKVAMEKIANNTCIRLIPRTNQPDYAEILNKKGQGCYASIGRFPGRNVVMLESNDEQSCIQEDTVIHELFHVIGLWHEHMRADRDAFISVLYDNIEPAQYPQFEKLTSRDATTYNVPYDYKSVMHYDESAFAKPGKVSMMTKDASFQKIIGHPRDASANDYQKVCAIYHCRQCMRQDFARLAREHQIDLRNPVLPSINAVNCTDRLSICPMLKLREMLNCKVMSTFCCSSCAEPIPITTTTTTTTVAPPSSLWQRIKSIFQ</sequence>
<feature type="domain" description="Peptidase M12A" evidence="6">
    <location>
        <begin position="59"/>
        <end position="267"/>
    </location>
</feature>
<keyword evidence="3 4" id="KW-0482">Metalloprotease</keyword>
<dbReference type="SUPFAM" id="SSF55486">
    <property type="entry name" value="Metalloproteases ('zincins'), catalytic domain"/>
    <property type="match status" value="1"/>
</dbReference>
<feature type="domain" description="PLAC" evidence="5">
    <location>
        <begin position="294"/>
        <end position="331"/>
    </location>
</feature>
<keyword evidence="3 4" id="KW-0378">Hydrolase</keyword>
<feature type="active site" evidence="3">
    <location>
        <position position="164"/>
    </location>
</feature>
<dbReference type="InterPro" id="IPR024079">
    <property type="entry name" value="MetalloPept_cat_dom_sf"/>
</dbReference>
<comment type="cofactor">
    <cofactor evidence="3 4">
        <name>Zn(2+)</name>
        <dbReference type="ChEBI" id="CHEBI:29105"/>
    </cofactor>
    <text evidence="3 4">Binds 1 zinc ion per subunit.</text>
</comment>
<feature type="binding site" evidence="3">
    <location>
        <position position="163"/>
    </location>
    <ligand>
        <name>Zn(2+)</name>
        <dbReference type="ChEBI" id="CHEBI:29105"/>
        <note>catalytic</note>
    </ligand>
</feature>
<evidence type="ECO:0000259" key="5">
    <source>
        <dbReference type="PROSITE" id="PS50900"/>
    </source>
</evidence>
<accession>A0A8R1DRX0</accession>
<dbReference type="InterPro" id="IPR001506">
    <property type="entry name" value="Peptidase_M12A"/>
</dbReference>
<organism evidence="7 8">
    <name type="scientific">Caenorhabditis japonica</name>
    <dbReference type="NCBI Taxonomy" id="281687"/>
    <lineage>
        <taxon>Eukaryota</taxon>
        <taxon>Metazoa</taxon>
        <taxon>Ecdysozoa</taxon>
        <taxon>Nematoda</taxon>
        <taxon>Chromadorea</taxon>
        <taxon>Rhabditida</taxon>
        <taxon>Rhabditina</taxon>
        <taxon>Rhabditomorpha</taxon>
        <taxon>Rhabditoidea</taxon>
        <taxon>Rhabditidae</taxon>
        <taxon>Peloderinae</taxon>
        <taxon>Caenorhabditis</taxon>
    </lineage>
</organism>
<dbReference type="AlphaFoldDB" id="A0A8R1DRX0"/>
<dbReference type="InterPro" id="IPR010909">
    <property type="entry name" value="PLAC"/>
</dbReference>
<dbReference type="GO" id="GO:0006508">
    <property type="term" value="P:proteolysis"/>
    <property type="evidence" value="ECO:0007669"/>
    <property type="project" value="UniProtKB-KW"/>
</dbReference>
<dbReference type="CDD" id="cd04280">
    <property type="entry name" value="ZnMc_astacin_like"/>
    <property type="match status" value="1"/>
</dbReference>